<evidence type="ECO:0000256" key="2">
    <source>
        <dbReference type="ARBA" id="ARBA00022448"/>
    </source>
</evidence>
<comment type="similarity">
    <text evidence="1 4">Belongs to the ammonia transporter channel (TC 1.A.11.2) family.</text>
</comment>
<dbReference type="InterPro" id="IPR018047">
    <property type="entry name" value="Ammonium_transpt_CS"/>
</dbReference>
<feature type="transmembrane region" description="Helical" evidence="4">
    <location>
        <begin position="288"/>
        <end position="306"/>
    </location>
</feature>
<comment type="subcellular location">
    <subcellularLocation>
        <location evidence="4">Cell membrane</location>
        <topology evidence="4">Multi-pass membrane protein</topology>
    </subcellularLocation>
</comment>
<gene>
    <name evidence="7" type="ORF">KQ910_07445</name>
</gene>
<keyword evidence="2 4" id="KW-0813">Transport</keyword>
<organism evidence="7 8">
    <name type="scientific">Reyranella humidisoli</name>
    <dbReference type="NCBI Taxonomy" id="2849149"/>
    <lineage>
        <taxon>Bacteria</taxon>
        <taxon>Pseudomonadati</taxon>
        <taxon>Pseudomonadota</taxon>
        <taxon>Alphaproteobacteria</taxon>
        <taxon>Hyphomicrobiales</taxon>
        <taxon>Reyranellaceae</taxon>
        <taxon>Reyranella</taxon>
    </lineage>
</organism>
<evidence type="ECO:0000313" key="7">
    <source>
        <dbReference type="EMBL" id="MBU8873592.1"/>
    </source>
</evidence>
<dbReference type="InterPro" id="IPR024041">
    <property type="entry name" value="NH4_transpt_AmtB-like_dom"/>
</dbReference>
<feature type="signal peptide" evidence="5">
    <location>
        <begin position="1"/>
        <end position="24"/>
    </location>
</feature>
<accession>A0ABS6IG65</accession>
<feature type="chain" id="PRO_5045521737" description="Ammonium transporter" evidence="5">
    <location>
        <begin position="25"/>
        <end position="438"/>
    </location>
</feature>
<evidence type="ECO:0000259" key="6">
    <source>
        <dbReference type="Pfam" id="PF00909"/>
    </source>
</evidence>
<evidence type="ECO:0000256" key="1">
    <source>
        <dbReference type="ARBA" id="ARBA00005887"/>
    </source>
</evidence>
<proteinExistence type="inferred from homology"/>
<keyword evidence="4" id="KW-0812">Transmembrane</keyword>
<feature type="transmembrane region" description="Helical" evidence="4">
    <location>
        <begin position="386"/>
        <end position="408"/>
    </location>
</feature>
<feature type="transmembrane region" description="Helical" evidence="4">
    <location>
        <begin position="66"/>
        <end position="87"/>
    </location>
</feature>
<dbReference type="PROSITE" id="PS01219">
    <property type="entry name" value="AMMONIUM_TRANSP"/>
    <property type="match status" value="1"/>
</dbReference>
<name>A0ABS6IG65_9HYPH</name>
<dbReference type="PANTHER" id="PTHR43029">
    <property type="entry name" value="AMMONIUM TRANSPORTER MEP2"/>
    <property type="match status" value="1"/>
</dbReference>
<keyword evidence="4" id="KW-1133">Transmembrane helix</keyword>
<dbReference type="PANTHER" id="PTHR43029:SF10">
    <property type="entry name" value="AMMONIUM TRANSPORTER MEP2"/>
    <property type="match status" value="1"/>
</dbReference>
<dbReference type="NCBIfam" id="TIGR00836">
    <property type="entry name" value="amt"/>
    <property type="match status" value="1"/>
</dbReference>
<feature type="transmembrane region" description="Helical" evidence="4">
    <location>
        <begin position="191"/>
        <end position="212"/>
    </location>
</feature>
<sequence length="438" mass="45904">MNRTILRFGVFLACPMMFAPVVWAADKPQIDTGDTAWLLMATVLVLMMNIPGLALFYAGMVRKKNVLATAVQAFAVAALVTVLWFAVGYSLAFTDGGALNGAIGSLSRAFGNGLLGSTHDLAKTVPENVFLMYQATFAVITPAIIAGAFAERMKFSAMMWFMALWVLFVYVPVAHWVWGGGFLGAAGVLDFAGGLVVHLNAGIAALVCCVMIGKRHGYGQEYMAPHNLVLTLIGTSLLWVGWFGFNAGSALASGELAGSAMLNTHIAASVAALVWMVIEWAARGKPSVLGILTGAVAGLGMITPAAGYVEPWAAMVIGVIAGAVCYWASIVLKNKLGYDDSLDAFGVHGVGGIVGSILVGVFATRAINDVAKGQPVGLVDGHAGQILTQLYGVVVIGVFCAVATWIILKILDVAIGLRVTQDEEVEGLDTALHGERVQ</sequence>
<feature type="transmembrane region" description="Helical" evidence="4">
    <location>
        <begin position="312"/>
        <end position="332"/>
    </location>
</feature>
<feature type="transmembrane region" description="Helical" evidence="4">
    <location>
        <begin position="34"/>
        <end position="59"/>
    </location>
</feature>
<feature type="transmembrane region" description="Helical" evidence="4">
    <location>
        <begin position="157"/>
        <end position="179"/>
    </location>
</feature>
<dbReference type="Pfam" id="PF00909">
    <property type="entry name" value="Ammonium_transp"/>
    <property type="match status" value="1"/>
</dbReference>
<dbReference type="InterPro" id="IPR001905">
    <property type="entry name" value="Ammonium_transpt"/>
</dbReference>
<reference evidence="7 8" key="1">
    <citation type="submission" date="2021-06" db="EMBL/GenBank/DDBJ databases">
        <authorList>
            <person name="Lee D.H."/>
        </authorList>
    </citation>
    <scope>NUCLEOTIDE SEQUENCE [LARGE SCALE GENOMIC DNA]</scope>
    <source>
        <strain evidence="7 8">MMS21-HV4-11</strain>
    </source>
</reference>
<keyword evidence="3 4" id="KW-0924">Ammonia transport</keyword>
<keyword evidence="4" id="KW-0472">Membrane</keyword>
<evidence type="ECO:0000256" key="3">
    <source>
        <dbReference type="ARBA" id="ARBA00023177"/>
    </source>
</evidence>
<keyword evidence="5" id="KW-0732">Signal</keyword>
<keyword evidence="8" id="KW-1185">Reference proteome</keyword>
<evidence type="ECO:0000256" key="5">
    <source>
        <dbReference type="SAM" id="SignalP"/>
    </source>
</evidence>
<evidence type="ECO:0000256" key="4">
    <source>
        <dbReference type="RuleBase" id="RU362002"/>
    </source>
</evidence>
<feature type="domain" description="Ammonium transporter AmtB-like" evidence="6">
    <location>
        <begin position="36"/>
        <end position="436"/>
    </location>
</feature>
<feature type="transmembrane region" description="Helical" evidence="4">
    <location>
        <begin position="224"/>
        <end position="245"/>
    </location>
</feature>
<protein>
    <recommendedName>
        <fullName evidence="4">Ammonium transporter</fullName>
    </recommendedName>
</protein>
<comment type="caution">
    <text evidence="7">The sequence shown here is derived from an EMBL/GenBank/DDBJ whole genome shotgun (WGS) entry which is preliminary data.</text>
</comment>
<evidence type="ECO:0000313" key="8">
    <source>
        <dbReference type="Proteomes" id="UP000727907"/>
    </source>
</evidence>
<feature type="transmembrane region" description="Helical" evidence="4">
    <location>
        <begin position="344"/>
        <end position="366"/>
    </location>
</feature>
<feature type="transmembrane region" description="Helical" evidence="4">
    <location>
        <begin position="130"/>
        <end position="150"/>
    </location>
</feature>
<dbReference type="EMBL" id="JAHOPB010000001">
    <property type="protein sequence ID" value="MBU8873592.1"/>
    <property type="molecule type" value="Genomic_DNA"/>
</dbReference>
<feature type="transmembrane region" description="Helical" evidence="4">
    <location>
        <begin position="257"/>
        <end position="276"/>
    </location>
</feature>
<dbReference type="Proteomes" id="UP000727907">
    <property type="component" value="Unassembled WGS sequence"/>
</dbReference>